<dbReference type="Proteomes" id="UP001432251">
    <property type="component" value="Chromosome"/>
</dbReference>
<name>A0ACD5AIT0_9ACTN</name>
<keyword evidence="2" id="KW-1185">Reference proteome</keyword>
<evidence type="ECO:0000313" key="1">
    <source>
        <dbReference type="EMBL" id="WWQ66784.1"/>
    </source>
</evidence>
<protein>
    <submittedName>
        <fullName evidence="1">Uncharacterized protein</fullName>
    </submittedName>
</protein>
<gene>
    <name evidence="1" type="ORF">V2W30_27885</name>
</gene>
<organism evidence="1 2">
    <name type="scientific">Streptomyces citrinus</name>
    <dbReference type="NCBI Taxonomy" id="3118173"/>
    <lineage>
        <taxon>Bacteria</taxon>
        <taxon>Bacillati</taxon>
        <taxon>Actinomycetota</taxon>
        <taxon>Actinomycetes</taxon>
        <taxon>Kitasatosporales</taxon>
        <taxon>Streptomycetaceae</taxon>
        <taxon>Streptomyces</taxon>
    </lineage>
</organism>
<sequence length="94" mass="10539">MNLEQRSTPDIMSNSDQRMLTFLVGFFTTICTFATVTHVLQGSIKAPLIGVDLVLLYGFYLAVQGWRRRETQLSCAALLVLPGLFLAAYLSRHM</sequence>
<reference evidence="1" key="1">
    <citation type="journal article" date="2025" name="Int. J. Syst. Evol. Microbiol.">
        <title>Streptomyces citrinus sp. nov., with yellow diffusible pigment.</title>
        <authorList>
            <person name="He Y."/>
            <person name="Yang E."/>
            <person name="Xu J."/>
            <person name="Sun Y."/>
            <person name="Sun L."/>
        </authorList>
    </citation>
    <scope>NUCLEOTIDE SEQUENCE</scope>
    <source>
        <strain evidence="1">Q6</strain>
    </source>
</reference>
<proteinExistence type="predicted"/>
<evidence type="ECO:0000313" key="2">
    <source>
        <dbReference type="Proteomes" id="UP001432251"/>
    </source>
</evidence>
<accession>A0ACD5AIT0</accession>
<dbReference type="EMBL" id="CP146022">
    <property type="protein sequence ID" value="WWQ66784.1"/>
    <property type="molecule type" value="Genomic_DNA"/>
</dbReference>